<dbReference type="Proteomes" id="UP001250858">
    <property type="component" value="Chromosome"/>
</dbReference>
<proteinExistence type="predicted"/>
<name>A0ABY9RR79_9ACTN</name>
<evidence type="ECO:0008006" key="3">
    <source>
        <dbReference type="Google" id="ProtNLM"/>
    </source>
</evidence>
<sequence length="82" mass="7907">MLLPLPLPLLGLGFAEAVVLGDTLVGSVDVVGLVGLGVPVEPAESVGLGRAEDPPAAPASSVSFGPHAVAVRSATTIAAPTA</sequence>
<dbReference type="RefSeq" id="WP_164986273.1">
    <property type="nucleotide sequence ID" value="NZ_CP133762.1"/>
</dbReference>
<accession>A0ABY9RR79</accession>
<keyword evidence="2" id="KW-1185">Reference proteome</keyword>
<evidence type="ECO:0000313" key="1">
    <source>
        <dbReference type="EMBL" id="WMX44447.1"/>
    </source>
</evidence>
<dbReference type="EMBL" id="CP133762">
    <property type="protein sequence ID" value="WMX44447.1"/>
    <property type="molecule type" value="Genomic_DNA"/>
</dbReference>
<reference evidence="1 2" key="1">
    <citation type="submission" date="2023-09" db="EMBL/GenBank/DDBJ databases">
        <title>Complete genome of Streptomyces roseicoloratus T14.</title>
        <authorList>
            <person name="Bashizi T."/>
            <person name="Kim M.-J."/>
            <person name="Lee G."/>
            <person name="Tagele S.B."/>
            <person name="Shin J.-H."/>
        </authorList>
    </citation>
    <scope>NUCLEOTIDE SEQUENCE [LARGE SCALE GENOMIC DNA]</scope>
    <source>
        <strain evidence="1 2">T14</strain>
    </source>
</reference>
<evidence type="ECO:0000313" key="2">
    <source>
        <dbReference type="Proteomes" id="UP001250858"/>
    </source>
</evidence>
<protein>
    <recommendedName>
        <fullName evidence="3">Secreted protein</fullName>
    </recommendedName>
</protein>
<organism evidence="1 2">
    <name type="scientific">Streptomyces roseicoloratus</name>
    <dbReference type="NCBI Taxonomy" id="2508722"/>
    <lineage>
        <taxon>Bacteria</taxon>
        <taxon>Bacillati</taxon>
        <taxon>Actinomycetota</taxon>
        <taxon>Actinomycetes</taxon>
        <taxon>Kitasatosporales</taxon>
        <taxon>Streptomycetaceae</taxon>
        <taxon>Streptomyces</taxon>
    </lineage>
</organism>
<gene>
    <name evidence="1" type="ORF">RGF97_05655</name>
</gene>